<dbReference type="Proteomes" id="UP000182235">
    <property type="component" value="Unassembled WGS sequence"/>
</dbReference>
<evidence type="ECO:0000256" key="1">
    <source>
        <dbReference type="SAM" id="MobiDB-lite"/>
    </source>
</evidence>
<feature type="compositionally biased region" description="Acidic residues" evidence="1">
    <location>
        <begin position="29"/>
        <end position="39"/>
    </location>
</feature>
<sequence>MSGLPPTPLSERKQSLRSHSKASQVFPSVEEDPESEASSENEGRTHYDLAEEGDVMEGPSESGRVGRGKQQGRESLKITEGIQSTPSLSMPNGMSTPAVNGTNMMTAVDLLTFCQQMMNARQISEHASTDVKREICEYQCEVQASMNMKTVTTFDGTNYQVWKIGILADAEVIDATDILMKNQREPSGLEDFEKERWIIRTKALYKLDELYKQKSKMNARNLSSQCGHYHTSSTALTTSVINTNGFKCDVNKNKIITPEENTDHRRRDKKKNKEDKKKESNLLATQPAAANAANCTLSHDEKQSLIQRNAYNGNLKINTADGGQGHVKEIEDLLESEAGDICQRHPSRPDVLPFF</sequence>
<feature type="region of interest" description="Disordered" evidence="1">
    <location>
        <begin position="257"/>
        <end position="291"/>
    </location>
</feature>
<dbReference type="OrthoDB" id="4188785at2759"/>
<gene>
    <name evidence="2" type="ORF">AJ78_08628</name>
</gene>
<evidence type="ECO:0000313" key="3">
    <source>
        <dbReference type="Proteomes" id="UP000182235"/>
    </source>
</evidence>
<keyword evidence="3" id="KW-1185">Reference proteome</keyword>
<evidence type="ECO:0000313" key="2">
    <source>
        <dbReference type="EMBL" id="OJD10311.1"/>
    </source>
</evidence>
<comment type="caution">
    <text evidence="2">The sequence shown here is derived from an EMBL/GenBank/DDBJ whole genome shotgun (WGS) entry which is preliminary data.</text>
</comment>
<feature type="compositionally biased region" description="Polar residues" evidence="1">
    <location>
        <begin position="81"/>
        <end position="92"/>
    </location>
</feature>
<protein>
    <submittedName>
        <fullName evidence="2">Uncharacterized protein</fullName>
    </submittedName>
</protein>
<organism evidence="2 3">
    <name type="scientific">Emergomyces pasteurianus Ep9510</name>
    <dbReference type="NCBI Taxonomy" id="1447872"/>
    <lineage>
        <taxon>Eukaryota</taxon>
        <taxon>Fungi</taxon>
        <taxon>Dikarya</taxon>
        <taxon>Ascomycota</taxon>
        <taxon>Pezizomycotina</taxon>
        <taxon>Eurotiomycetes</taxon>
        <taxon>Eurotiomycetidae</taxon>
        <taxon>Onygenales</taxon>
        <taxon>Ajellomycetaceae</taxon>
        <taxon>Emergomyces</taxon>
    </lineage>
</organism>
<feature type="region of interest" description="Disordered" evidence="1">
    <location>
        <begin position="1"/>
        <end position="92"/>
    </location>
</feature>
<feature type="compositionally biased region" description="Basic and acidic residues" evidence="1">
    <location>
        <begin position="261"/>
        <end position="280"/>
    </location>
</feature>
<dbReference type="VEuPathDB" id="FungiDB:AJ78_08628"/>
<proteinExistence type="predicted"/>
<dbReference type="AlphaFoldDB" id="A0A1J9Q225"/>
<name>A0A1J9Q225_9EURO</name>
<dbReference type="EMBL" id="LGRN01000851">
    <property type="protein sequence ID" value="OJD10311.1"/>
    <property type="molecule type" value="Genomic_DNA"/>
</dbReference>
<accession>A0A1J9Q225</accession>
<reference evidence="2 3" key="1">
    <citation type="submission" date="2015-07" db="EMBL/GenBank/DDBJ databases">
        <title>Emmonsia species relationships and genome sequence.</title>
        <authorList>
            <consortium name="The Broad Institute Genomics Platform"/>
            <person name="Cuomo C.A."/>
            <person name="Munoz J.F."/>
            <person name="Imamovic A."/>
            <person name="Priest M.E."/>
            <person name="Young S."/>
            <person name="Clay O.K."/>
            <person name="McEwen J.G."/>
        </authorList>
    </citation>
    <scope>NUCLEOTIDE SEQUENCE [LARGE SCALE GENOMIC DNA]</scope>
    <source>
        <strain evidence="2 3">UAMH 9510</strain>
    </source>
</reference>